<gene>
    <name evidence="7" type="ORF">SAMN05428998_1397</name>
</gene>
<reference evidence="7 8" key="1">
    <citation type="submission" date="2017-04" db="EMBL/GenBank/DDBJ databases">
        <authorList>
            <person name="Afonso C.L."/>
            <person name="Miller P.J."/>
            <person name="Scott M.A."/>
            <person name="Spackman E."/>
            <person name="Goraichik I."/>
            <person name="Dimitrov K.M."/>
            <person name="Suarez D.L."/>
            <person name="Swayne D.E."/>
        </authorList>
    </citation>
    <scope>NUCLEOTIDE SEQUENCE [LARGE SCALE GENOMIC DNA]</scope>
    <source>
        <strain evidence="7 8">USBA 355</strain>
    </source>
</reference>
<evidence type="ECO:0000256" key="3">
    <source>
        <dbReference type="ARBA" id="ARBA00022692"/>
    </source>
</evidence>
<dbReference type="RefSeq" id="WP_085126231.1">
    <property type="nucleotide sequence ID" value="NZ_FWZX01000039.1"/>
</dbReference>
<keyword evidence="4 6" id="KW-1133">Transmembrane helix</keyword>
<dbReference type="Proteomes" id="UP000192917">
    <property type="component" value="Unassembled WGS sequence"/>
</dbReference>
<dbReference type="STRING" id="560819.SAMN05428998_1397"/>
<dbReference type="GO" id="GO:0005886">
    <property type="term" value="C:plasma membrane"/>
    <property type="evidence" value="ECO:0007669"/>
    <property type="project" value="UniProtKB-SubCell"/>
</dbReference>
<dbReference type="GO" id="GO:0015171">
    <property type="term" value="F:amino acid transmembrane transporter activity"/>
    <property type="evidence" value="ECO:0007669"/>
    <property type="project" value="TreeGrafter"/>
</dbReference>
<evidence type="ECO:0000313" key="8">
    <source>
        <dbReference type="Proteomes" id="UP000192917"/>
    </source>
</evidence>
<evidence type="ECO:0000313" key="7">
    <source>
        <dbReference type="EMBL" id="SMF78848.1"/>
    </source>
</evidence>
<dbReference type="InterPro" id="IPR001123">
    <property type="entry name" value="LeuE-type"/>
</dbReference>
<feature type="transmembrane region" description="Helical" evidence="6">
    <location>
        <begin position="6"/>
        <end position="28"/>
    </location>
</feature>
<evidence type="ECO:0000256" key="6">
    <source>
        <dbReference type="SAM" id="Phobius"/>
    </source>
</evidence>
<evidence type="ECO:0000256" key="1">
    <source>
        <dbReference type="ARBA" id="ARBA00004651"/>
    </source>
</evidence>
<keyword evidence="3 6" id="KW-0812">Transmembrane</keyword>
<protein>
    <submittedName>
        <fullName evidence="7">Homoserine/homoserine lactone efflux protein</fullName>
    </submittedName>
</protein>
<feature type="transmembrane region" description="Helical" evidence="6">
    <location>
        <begin position="153"/>
        <end position="178"/>
    </location>
</feature>
<dbReference type="EMBL" id="FWZX01000039">
    <property type="protein sequence ID" value="SMF78848.1"/>
    <property type="molecule type" value="Genomic_DNA"/>
</dbReference>
<dbReference type="PIRSF" id="PIRSF006324">
    <property type="entry name" value="LeuE"/>
    <property type="match status" value="1"/>
</dbReference>
<evidence type="ECO:0000256" key="4">
    <source>
        <dbReference type="ARBA" id="ARBA00022989"/>
    </source>
</evidence>
<proteinExistence type="predicted"/>
<sequence length="217" mass="22438">MGLELILGFALTEAVLSATPGLAVLLVVGQAVRAGRRASLYGALGVLAGNGVYFLVTAAGLGALLLASQLAFEAVKCAGAGYLIWLGLRTLWQARGGPRGAPPPAAALAASARVTPRACFLQGLVGQLANPKSVLFFGALLPQFLDPAGGWPLWLQMALLLLLSWSIELPILLGYGWLAALGSRRALGGRLRLWQERLSGAALVAVGLGLALVRRPA</sequence>
<dbReference type="AlphaFoldDB" id="A0A1Y6CPC1"/>
<dbReference type="PANTHER" id="PTHR30086:SF20">
    <property type="entry name" value="ARGININE EXPORTER PROTEIN ARGO-RELATED"/>
    <property type="match status" value="1"/>
</dbReference>
<evidence type="ECO:0000256" key="5">
    <source>
        <dbReference type="ARBA" id="ARBA00023136"/>
    </source>
</evidence>
<keyword evidence="2" id="KW-1003">Cell membrane</keyword>
<keyword evidence="5 6" id="KW-0472">Membrane</keyword>
<accession>A0A1Y6CPC1</accession>
<dbReference type="PANTHER" id="PTHR30086">
    <property type="entry name" value="ARGININE EXPORTER PROTEIN ARGO"/>
    <property type="match status" value="1"/>
</dbReference>
<comment type="subcellular location">
    <subcellularLocation>
        <location evidence="1">Cell membrane</location>
        <topology evidence="1">Multi-pass membrane protein</topology>
    </subcellularLocation>
</comment>
<evidence type="ECO:0000256" key="2">
    <source>
        <dbReference type="ARBA" id="ARBA00022475"/>
    </source>
</evidence>
<feature type="transmembrane region" description="Helical" evidence="6">
    <location>
        <begin position="40"/>
        <end position="66"/>
    </location>
</feature>
<keyword evidence="8" id="KW-1185">Reference proteome</keyword>
<organism evidence="7 8">
    <name type="scientific">Tistlia consotensis USBA 355</name>
    <dbReference type="NCBI Taxonomy" id="560819"/>
    <lineage>
        <taxon>Bacteria</taxon>
        <taxon>Pseudomonadati</taxon>
        <taxon>Pseudomonadota</taxon>
        <taxon>Alphaproteobacteria</taxon>
        <taxon>Rhodospirillales</taxon>
        <taxon>Rhodovibrionaceae</taxon>
        <taxon>Tistlia</taxon>
    </lineage>
</organism>
<dbReference type="Pfam" id="PF01810">
    <property type="entry name" value="LysE"/>
    <property type="match status" value="1"/>
</dbReference>
<name>A0A1Y6CPC1_9PROT</name>